<gene>
    <name evidence="5" type="ORF">IAB12_00485</name>
</gene>
<dbReference type="PROSITE" id="PS50862">
    <property type="entry name" value="AA_TRNA_LIGASE_II"/>
    <property type="match status" value="1"/>
</dbReference>
<dbReference type="GO" id="GO:0003746">
    <property type="term" value="F:translation elongation factor activity"/>
    <property type="evidence" value="ECO:0007669"/>
    <property type="project" value="UniProtKB-KW"/>
</dbReference>
<keyword evidence="2" id="KW-0547">Nucleotide-binding</keyword>
<dbReference type="PANTHER" id="PTHR42918">
    <property type="entry name" value="LYSYL-TRNA SYNTHETASE"/>
    <property type="match status" value="1"/>
</dbReference>
<feature type="domain" description="Aminoacyl-transfer RNA synthetases class-II family profile" evidence="4">
    <location>
        <begin position="10"/>
        <end position="316"/>
    </location>
</feature>
<dbReference type="GO" id="GO:0000049">
    <property type="term" value="F:tRNA binding"/>
    <property type="evidence" value="ECO:0007669"/>
    <property type="project" value="TreeGrafter"/>
</dbReference>
<name>A0A9D1PS69_9SPIO</name>
<dbReference type="InterPro" id="IPR006195">
    <property type="entry name" value="aa-tRNA-synth_II"/>
</dbReference>
<accession>A0A9D1PS69</accession>
<proteinExistence type="predicted"/>
<dbReference type="PRINTS" id="PR00982">
    <property type="entry name" value="TRNASYNTHLYS"/>
</dbReference>
<evidence type="ECO:0000256" key="1">
    <source>
        <dbReference type="ARBA" id="ARBA00022598"/>
    </source>
</evidence>
<keyword evidence="3" id="KW-0067">ATP-binding</keyword>
<keyword evidence="1 5" id="KW-0436">Ligase</keyword>
<dbReference type="GO" id="GO:0006430">
    <property type="term" value="P:lysyl-tRNA aminoacylation"/>
    <property type="evidence" value="ECO:0007669"/>
    <property type="project" value="InterPro"/>
</dbReference>
<dbReference type="EMBL" id="DXHU01000003">
    <property type="protein sequence ID" value="HIV98245.1"/>
    <property type="molecule type" value="Genomic_DNA"/>
</dbReference>
<dbReference type="GO" id="GO:0005829">
    <property type="term" value="C:cytosol"/>
    <property type="evidence" value="ECO:0007669"/>
    <property type="project" value="TreeGrafter"/>
</dbReference>
<evidence type="ECO:0000259" key="4">
    <source>
        <dbReference type="PROSITE" id="PS50862"/>
    </source>
</evidence>
<dbReference type="GO" id="GO:0005524">
    <property type="term" value="F:ATP binding"/>
    <property type="evidence" value="ECO:0007669"/>
    <property type="project" value="UniProtKB-KW"/>
</dbReference>
<dbReference type="InterPro" id="IPR045864">
    <property type="entry name" value="aa-tRNA-synth_II/BPL/LPL"/>
</dbReference>
<dbReference type="InterPro" id="IPR018149">
    <property type="entry name" value="Lys-tRNA-synth_II_C"/>
</dbReference>
<dbReference type="Gene3D" id="3.30.930.10">
    <property type="entry name" value="Bira Bifunctional Protein, Domain 2"/>
    <property type="match status" value="1"/>
</dbReference>
<protein>
    <submittedName>
        <fullName evidence="5">Elongation factor P--(R)-beta-lysine ligase</fullName>
    </submittedName>
</protein>
<comment type="caution">
    <text evidence="5">The sequence shown here is derived from an EMBL/GenBank/DDBJ whole genome shotgun (WGS) entry which is preliminary data.</text>
</comment>
<dbReference type="Pfam" id="PF00152">
    <property type="entry name" value="tRNA-synt_2"/>
    <property type="match status" value="1"/>
</dbReference>
<dbReference type="InterPro" id="IPR004364">
    <property type="entry name" value="Aa-tRNA-synt_II"/>
</dbReference>
<keyword evidence="5" id="KW-0648">Protein biosynthesis</keyword>
<evidence type="ECO:0000313" key="5">
    <source>
        <dbReference type="EMBL" id="HIV98245.1"/>
    </source>
</evidence>
<evidence type="ECO:0000256" key="2">
    <source>
        <dbReference type="ARBA" id="ARBA00022741"/>
    </source>
</evidence>
<dbReference type="AlphaFoldDB" id="A0A9D1PS69"/>
<organism evidence="5 6">
    <name type="scientific">Candidatus Ornithospirochaeta avicola</name>
    <dbReference type="NCBI Taxonomy" id="2840896"/>
    <lineage>
        <taxon>Bacteria</taxon>
        <taxon>Pseudomonadati</taxon>
        <taxon>Spirochaetota</taxon>
        <taxon>Spirochaetia</taxon>
        <taxon>Spirochaetales</taxon>
        <taxon>Spirochaetaceae</taxon>
        <taxon>Spirochaetaceae incertae sedis</taxon>
        <taxon>Candidatus Ornithospirochaeta</taxon>
    </lineage>
</organism>
<dbReference type="Proteomes" id="UP000823936">
    <property type="component" value="Unassembled WGS sequence"/>
</dbReference>
<evidence type="ECO:0000256" key="3">
    <source>
        <dbReference type="ARBA" id="ARBA00022840"/>
    </source>
</evidence>
<reference evidence="5" key="1">
    <citation type="journal article" date="2021" name="PeerJ">
        <title>Extensive microbial diversity within the chicken gut microbiome revealed by metagenomics and culture.</title>
        <authorList>
            <person name="Gilroy R."/>
            <person name="Ravi A."/>
            <person name="Getino M."/>
            <person name="Pursley I."/>
            <person name="Horton D.L."/>
            <person name="Alikhan N.F."/>
            <person name="Baker D."/>
            <person name="Gharbi K."/>
            <person name="Hall N."/>
            <person name="Watson M."/>
            <person name="Adriaenssens E.M."/>
            <person name="Foster-Nyarko E."/>
            <person name="Jarju S."/>
            <person name="Secka A."/>
            <person name="Antonio M."/>
            <person name="Oren A."/>
            <person name="Chaudhuri R.R."/>
            <person name="La Ragione R."/>
            <person name="Hildebrand F."/>
            <person name="Pallen M.J."/>
        </authorList>
    </citation>
    <scope>NUCLEOTIDE SEQUENCE</scope>
    <source>
        <strain evidence="5">Gambia11-129</strain>
    </source>
</reference>
<evidence type="ECO:0000313" key="6">
    <source>
        <dbReference type="Proteomes" id="UP000823936"/>
    </source>
</evidence>
<reference evidence="5" key="2">
    <citation type="submission" date="2021-04" db="EMBL/GenBank/DDBJ databases">
        <authorList>
            <person name="Gilroy R."/>
        </authorList>
    </citation>
    <scope>NUCLEOTIDE SEQUENCE</scope>
    <source>
        <strain evidence="5">Gambia11-129</strain>
    </source>
</reference>
<dbReference type="GO" id="GO:0004824">
    <property type="term" value="F:lysine-tRNA ligase activity"/>
    <property type="evidence" value="ECO:0007669"/>
    <property type="project" value="InterPro"/>
</dbReference>
<dbReference type="SUPFAM" id="SSF55681">
    <property type="entry name" value="Class II aaRS and biotin synthetases"/>
    <property type="match status" value="1"/>
</dbReference>
<sequence length="319" mass="37849">MIDFSLQKKRSILYRDIRLFFDERNYLEVFTPTLSDTLIPEVNIKNFSTRYINEFDREKEYYLIPSPEIFMKRMLAENSGSIYQISRCFRNAEQVGQIHNPEFDMLEYYSINCTEYDSIRITEDLIRHITKPESPEYMKRKMLIMTVRSAMLEYAKADLDELQEYGKLKEKAESLGLYVPDCESWDDTFNRIFITYVEPNLPKDRPVVLTSYPRQIECLAQLEENGKYRSRWEMYINGIEIANCYREETGKEETREYYERENDRIKKQREGKNEVIPNTDSSFADLLVPPSSGVAIGLDRLLMAIYGIEDIKSVIPFHF</sequence>
<dbReference type="PANTHER" id="PTHR42918:SF6">
    <property type="entry name" value="ELONGATION FACTOR P--(R)-BETA-LYSINE LIGASE"/>
    <property type="match status" value="1"/>
</dbReference>
<keyword evidence="5" id="KW-0251">Elongation factor</keyword>